<dbReference type="EMBL" id="VLLL01000011">
    <property type="protein sequence ID" value="TWJ07626.1"/>
    <property type="molecule type" value="Genomic_DNA"/>
</dbReference>
<dbReference type="GO" id="GO:0003700">
    <property type="term" value="F:DNA-binding transcription factor activity"/>
    <property type="evidence" value="ECO:0007669"/>
    <property type="project" value="InterPro"/>
</dbReference>
<evidence type="ECO:0000259" key="2">
    <source>
        <dbReference type="PROSITE" id="PS50937"/>
    </source>
</evidence>
<sequence>MTVSTTTSLPAVLMGRTAASFPRPDGEDHYTIGEVAEMTGLSAHTLRWYERIGLLPDIDRSHHGRRRFRNPDLARIRFITNLRLTGMPVADMIRYAELVRAGDHTAAARAEMLTAHRDAVRAQIARLGEAVAVLDFKIDNYRGACAPECGA</sequence>
<dbReference type="SUPFAM" id="SSF46955">
    <property type="entry name" value="Putative DNA-binding domain"/>
    <property type="match status" value="1"/>
</dbReference>
<dbReference type="InterPro" id="IPR009061">
    <property type="entry name" value="DNA-bd_dom_put_sf"/>
</dbReference>
<dbReference type="AlphaFoldDB" id="A0A562UPV4"/>
<dbReference type="Pfam" id="PF13411">
    <property type="entry name" value="MerR_1"/>
    <property type="match status" value="1"/>
</dbReference>
<dbReference type="SMART" id="SM00422">
    <property type="entry name" value="HTH_MERR"/>
    <property type="match status" value="1"/>
</dbReference>
<dbReference type="PRINTS" id="PR00040">
    <property type="entry name" value="HTHMERR"/>
</dbReference>
<accession>A0A562UPV4</accession>
<dbReference type="Gene3D" id="1.10.1660.10">
    <property type="match status" value="1"/>
</dbReference>
<feature type="domain" description="HTH merR-type" evidence="2">
    <location>
        <begin position="29"/>
        <end position="98"/>
    </location>
</feature>
<dbReference type="PROSITE" id="PS50937">
    <property type="entry name" value="HTH_MERR_2"/>
    <property type="match status" value="1"/>
</dbReference>
<reference evidence="3 4" key="1">
    <citation type="journal article" date="2013" name="Stand. Genomic Sci.">
        <title>Genomic Encyclopedia of Type Strains, Phase I: The one thousand microbial genomes (KMG-I) project.</title>
        <authorList>
            <person name="Kyrpides N.C."/>
            <person name="Woyke T."/>
            <person name="Eisen J.A."/>
            <person name="Garrity G."/>
            <person name="Lilburn T.G."/>
            <person name="Beck B.J."/>
            <person name="Whitman W.B."/>
            <person name="Hugenholtz P."/>
            <person name="Klenk H.P."/>
        </authorList>
    </citation>
    <scope>NUCLEOTIDE SEQUENCE [LARGE SCALE GENOMIC DNA]</scope>
    <source>
        <strain evidence="3 4">DSM 45044</strain>
    </source>
</reference>
<dbReference type="OrthoDB" id="9802944at2"/>
<keyword evidence="4" id="KW-1185">Reference proteome</keyword>
<comment type="caution">
    <text evidence="3">The sequence shown here is derived from an EMBL/GenBank/DDBJ whole genome shotgun (WGS) entry which is preliminary data.</text>
</comment>
<evidence type="ECO:0000256" key="1">
    <source>
        <dbReference type="ARBA" id="ARBA00023125"/>
    </source>
</evidence>
<dbReference type="CDD" id="cd01109">
    <property type="entry name" value="HTH_YyaN"/>
    <property type="match status" value="1"/>
</dbReference>
<dbReference type="PROSITE" id="PS00552">
    <property type="entry name" value="HTH_MERR_1"/>
    <property type="match status" value="1"/>
</dbReference>
<organism evidence="3 4">
    <name type="scientific">Stackebrandtia albiflava</name>
    <dbReference type="NCBI Taxonomy" id="406432"/>
    <lineage>
        <taxon>Bacteria</taxon>
        <taxon>Bacillati</taxon>
        <taxon>Actinomycetota</taxon>
        <taxon>Actinomycetes</taxon>
        <taxon>Glycomycetales</taxon>
        <taxon>Glycomycetaceae</taxon>
        <taxon>Stackebrandtia</taxon>
    </lineage>
</organism>
<gene>
    <name evidence="3" type="ORF">LX16_5112</name>
</gene>
<name>A0A562UPV4_9ACTN</name>
<evidence type="ECO:0000313" key="3">
    <source>
        <dbReference type="EMBL" id="TWJ07626.1"/>
    </source>
</evidence>
<dbReference type="InterPro" id="IPR047057">
    <property type="entry name" value="MerR_fam"/>
</dbReference>
<dbReference type="PANTHER" id="PTHR30204">
    <property type="entry name" value="REDOX-CYCLING DRUG-SENSING TRANSCRIPTIONAL ACTIVATOR SOXR"/>
    <property type="match status" value="1"/>
</dbReference>
<evidence type="ECO:0000313" key="4">
    <source>
        <dbReference type="Proteomes" id="UP000321617"/>
    </source>
</evidence>
<dbReference type="InterPro" id="IPR000551">
    <property type="entry name" value="MerR-type_HTH_dom"/>
</dbReference>
<dbReference type="PANTHER" id="PTHR30204:SF98">
    <property type="entry name" value="HTH-TYPE TRANSCRIPTIONAL REGULATOR ADHR"/>
    <property type="match status" value="1"/>
</dbReference>
<dbReference type="Proteomes" id="UP000321617">
    <property type="component" value="Unassembled WGS sequence"/>
</dbReference>
<keyword evidence="1 3" id="KW-0238">DNA-binding</keyword>
<proteinExistence type="predicted"/>
<protein>
    <submittedName>
        <fullName evidence="3">DNA-binding transcriptional MerR regulator</fullName>
    </submittedName>
</protein>
<dbReference type="RefSeq" id="WP_147144430.1">
    <property type="nucleotide sequence ID" value="NZ_BAABIJ010000007.1"/>
</dbReference>
<dbReference type="GO" id="GO:0003677">
    <property type="term" value="F:DNA binding"/>
    <property type="evidence" value="ECO:0007669"/>
    <property type="project" value="UniProtKB-KW"/>
</dbReference>